<keyword evidence="3" id="KW-1185">Reference proteome</keyword>
<evidence type="ECO:0000259" key="1">
    <source>
        <dbReference type="SMART" id="SM01008"/>
    </source>
</evidence>
<dbReference type="InterPro" id="IPR046867">
    <property type="entry name" value="AldOxase/xan_DH_MoCoBD2"/>
</dbReference>
<dbReference type="PANTHER" id="PTHR47495:SF2">
    <property type="entry name" value="ALDEHYDE DEHYDROGENASE"/>
    <property type="match status" value="1"/>
</dbReference>
<evidence type="ECO:0000313" key="3">
    <source>
        <dbReference type="Proteomes" id="UP000215633"/>
    </source>
</evidence>
<dbReference type="AlphaFoldDB" id="A0A261VWD6"/>
<dbReference type="SMART" id="SM01008">
    <property type="entry name" value="Ald_Xan_dh_C"/>
    <property type="match status" value="1"/>
</dbReference>
<dbReference type="InterPro" id="IPR000674">
    <property type="entry name" value="Ald_Oxase/Xan_DH_a/b"/>
</dbReference>
<dbReference type="Pfam" id="PF20256">
    <property type="entry name" value="MoCoBD_2"/>
    <property type="match status" value="2"/>
</dbReference>
<evidence type="ECO:0000313" key="2">
    <source>
        <dbReference type="EMBL" id="OZI78426.1"/>
    </source>
</evidence>
<sequence>MHPLVRSHAGAIAPVRNLSRRRFMQGAGGLVLGIALGPAVARAAGGAAPAASGAAFAPNAFVRIGTDGTVTVLSKHLEMGQGAYTGLATLLAEELDADWASIRVEGAPADTDLYKNLALGVQGTGGSTAIANSYEQMRRAGATARAMLVAAAAEQWQVDPQGITVSAGVVRHAASQRQAGFGELAERAARQPVPDSVPLKAPADFKLIGQEAPRRVDGAAKTDGTARFTQDMKLPGMLVAVAAHPPRFGATVAGFDASKAKAVPGVRHVVQFPGTPHSFGGVAVLADNTWAARAGRDALQVQWDDSKAYRKGTEEIRAQFRQALDQPGKVAGSKGDVDAALAQAAQVIEAEYEVPYLAHAAMEPMNCLVQLGDGRCDIWNGEQFQTVDQAAVARLLGIAPERVSITQLYAGGSFGRRANAHADYVVEAVSIAKAARDQGVRVPVKLVWTREDDMRGGYYRPLNVHRARIGLDAQGKPLAWHVRLAGQSIFLGGPFEAAMQDGIDPTSVEGQADLRYAVPNLRVESYTPEDVAVPVLWYRSVGHTHTAFSAEGLMDEAAAAARQDPVAYRLALLQDHPRHRKVLELAAERAGWSQPLAAPAQGERRGRGVALHESFNTIVAQVAEVTVKADGSFKVDRIVCALDCGVVVNPDVVRAQMEGGIGFGLSTALHGALTLKDGQVEQSNFHDYPILRINEMPAVEVHTVASTEKPTGVGEPGVPPVAPAVANALFNATGQRIRRLPFAGQLKPAGQA</sequence>
<dbReference type="Pfam" id="PF02738">
    <property type="entry name" value="MoCoBD_1"/>
    <property type="match status" value="1"/>
</dbReference>
<protein>
    <submittedName>
        <fullName evidence="2">Aldehyde oxidase</fullName>
    </submittedName>
</protein>
<dbReference type="InterPro" id="IPR037165">
    <property type="entry name" value="AldOxase/xan_DH_Mopterin-bd_sf"/>
</dbReference>
<dbReference type="GO" id="GO:0016491">
    <property type="term" value="F:oxidoreductase activity"/>
    <property type="evidence" value="ECO:0007669"/>
    <property type="project" value="InterPro"/>
</dbReference>
<dbReference type="Proteomes" id="UP000215633">
    <property type="component" value="Unassembled WGS sequence"/>
</dbReference>
<dbReference type="InterPro" id="IPR006311">
    <property type="entry name" value="TAT_signal"/>
</dbReference>
<dbReference type="RefSeq" id="WP_094806600.1">
    <property type="nucleotide sequence ID" value="NZ_NEVT01000004.1"/>
</dbReference>
<name>A0A261VWD6_9BORD</name>
<dbReference type="InterPro" id="IPR012368">
    <property type="entry name" value="OxRdtase_Mopterin-bd_su_IorB"/>
</dbReference>
<dbReference type="InterPro" id="IPR008274">
    <property type="entry name" value="AldOxase/xan_DH_MoCoBD1"/>
</dbReference>
<feature type="domain" description="Aldehyde oxidase/xanthine dehydrogenase a/b hammerhead" evidence="1">
    <location>
        <begin position="223"/>
        <end position="307"/>
    </location>
</feature>
<dbReference type="SUPFAM" id="SSF56003">
    <property type="entry name" value="Molybdenum cofactor-binding domain"/>
    <property type="match status" value="2"/>
</dbReference>
<dbReference type="Gene3D" id="3.30.365.10">
    <property type="entry name" value="Aldehyde oxidase/xanthine dehydrogenase, molybdopterin binding domain"/>
    <property type="match status" value="4"/>
</dbReference>
<dbReference type="EMBL" id="NEVT01000004">
    <property type="protein sequence ID" value="OZI78426.1"/>
    <property type="molecule type" value="Genomic_DNA"/>
</dbReference>
<dbReference type="PROSITE" id="PS51318">
    <property type="entry name" value="TAT"/>
    <property type="match status" value="1"/>
</dbReference>
<comment type="caution">
    <text evidence="2">The sequence shown here is derived from an EMBL/GenBank/DDBJ whole genome shotgun (WGS) entry which is preliminary data.</text>
</comment>
<proteinExistence type="predicted"/>
<reference evidence="3" key="1">
    <citation type="submission" date="2017-05" db="EMBL/GenBank/DDBJ databases">
        <title>Complete and WGS of Bordetella genogroups.</title>
        <authorList>
            <person name="Spilker T."/>
            <person name="Lipuma J."/>
        </authorList>
    </citation>
    <scope>NUCLEOTIDE SEQUENCE [LARGE SCALE GENOMIC DNA]</scope>
    <source>
        <strain evidence="3">AU8256</strain>
    </source>
</reference>
<organism evidence="2 3">
    <name type="scientific">Bordetella genomosp. 2</name>
    <dbReference type="NCBI Taxonomy" id="1983456"/>
    <lineage>
        <taxon>Bacteria</taxon>
        <taxon>Pseudomonadati</taxon>
        <taxon>Pseudomonadota</taxon>
        <taxon>Betaproteobacteria</taxon>
        <taxon>Burkholderiales</taxon>
        <taxon>Alcaligenaceae</taxon>
        <taxon>Bordetella</taxon>
    </lineage>
</organism>
<dbReference type="Gene3D" id="3.90.1170.50">
    <property type="entry name" value="Aldehyde oxidase/xanthine dehydrogenase, a/b hammerhead"/>
    <property type="match status" value="1"/>
</dbReference>
<dbReference type="PANTHER" id="PTHR47495">
    <property type="entry name" value="ALDEHYDE DEHYDROGENASE"/>
    <property type="match status" value="1"/>
</dbReference>
<dbReference type="PIRSF" id="PIRSF036389">
    <property type="entry name" value="IOR_B"/>
    <property type="match status" value="1"/>
</dbReference>
<accession>A0A261VWD6</accession>
<dbReference type="InterPro" id="IPR052516">
    <property type="entry name" value="N-heterocyclic_Hydroxylase"/>
</dbReference>
<gene>
    <name evidence="2" type="ORF">CAL24_09940</name>
</gene>